<keyword evidence="4" id="KW-1185">Reference proteome</keyword>
<keyword evidence="2" id="KW-0472">Membrane</keyword>
<keyword evidence="2" id="KW-0812">Transmembrane</keyword>
<feature type="transmembrane region" description="Helical" evidence="2">
    <location>
        <begin position="64"/>
        <end position="83"/>
    </location>
</feature>
<evidence type="ECO:0000313" key="4">
    <source>
        <dbReference type="Proteomes" id="UP000602532"/>
    </source>
</evidence>
<feature type="region of interest" description="Disordered" evidence="1">
    <location>
        <begin position="128"/>
        <end position="168"/>
    </location>
</feature>
<evidence type="ECO:0000256" key="1">
    <source>
        <dbReference type="SAM" id="MobiDB-lite"/>
    </source>
</evidence>
<evidence type="ECO:0000256" key="2">
    <source>
        <dbReference type="SAM" id="Phobius"/>
    </source>
</evidence>
<accession>A0ABR8X3X9</accession>
<dbReference type="EMBL" id="JACSPM010000003">
    <property type="protein sequence ID" value="MBD8024008.1"/>
    <property type="molecule type" value="Genomic_DNA"/>
</dbReference>
<protein>
    <submittedName>
        <fullName evidence="3">Uncharacterized protein</fullName>
    </submittedName>
</protein>
<name>A0ABR8X3X9_9MICO</name>
<dbReference type="RefSeq" id="WP_191766626.1">
    <property type="nucleotide sequence ID" value="NZ_JACSPM010000003.1"/>
</dbReference>
<sequence length="168" mass="18074">MLVGEDRSQAAGARPQRRGLELFLWLLLPVILLAAHFMQILEQFSTVGCDGVCDLNLIFGARAAYPWMVAASIGVAAILAVILRLRGKPTYWAPLVGAALVLSSAISTSVLFQAGLAPMYERNARITQGEVRAAPPPPDPVGSWVRKGSRTSVSLRMERSRATTDATT</sequence>
<comment type="caution">
    <text evidence="3">The sequence shown here is derived from an EMBL/GenBank/DDBJ whole genome shotgun (WGS) entry which is preliminary data.</text>
</comment>
<feature type="transmembrane region" description="Helical" evidence="2">
    <location>
        <begin position="95"/>
        <end position="116"/>
    </location>
</feature>
<reference evidence="3 4" key="1">
    <citation type="submission" date="2020-08" db="EMBL/GenBank/DDBJ databases">
        <title>A Genomic Blueprint of the Chicken Gut Microbiome.</title>
        <authorList>
            <person name="Gilroy R."/>
            <person name="Ravi A."/>
            <person name="Getino M."/>
            <person name="Pursley I."/>
            <person name="Horton D.L."/>
            <person name="Alikhan N.-F."/>
            <person name="Baker D."/>
            <person name="Gharbi K."/>
            <person name="Hall N."/>
            <person name="Watson M."/>
            <person name="Adriaenssens E.M."/>
            <person name="Foster-Nyarko E."/>
            <person name="Jarju S."/>
            <person name="Secka A."/>
            <person name="Antonio M."/>
            <person name="Oren A."/>
            <person name="Chaudhuri R."/>
            <person name="La Ragione R.M."/>
            <person name="Hildebrand F."/>
            <person name="Pallen M.J."/>
        </authorList>
    </citation>
    <scope>NUCLEOTIDE SEQUENCE [LARGE SCALE GENOMIC DNA]</scope>
    <source>
        <strain evidence="3 4">Sa1CUA4</strain>
    </source>
</reference>
<feature type="transmembrane region" description="Helical" evidence="2">
    <location>
        <begin position="22"/>
        <end position="41"/>
    </location>
</feature>
<organism evidence="3 4">
    <name type="scientific">Microbacterium gallinarum</name>
    <dbReference type="NCBI Taxonomy" id="2762209"/>
    <lineage>
        <taxon>Bacteria</taxon>
        <taxon>Bacillati</taxon>
        <taxon>Actinomycetota</taxon>
        <taxon>Actinomycetes</taxon>
        <taxon>Micrococcales</taxon>
        <taxon>Microbacteriaceae</taxon>
        <taxon>Microbacterium</taxon>
    </lineage>
</organism>
<evidence type="ECO:0000313" key="3">
    <source>
        <dbReference type="EMBL" id="MBD8024008.1"/>
    </source>
</evidence>
<gene>
    <name evidence="3" type="ORF">H9622_10420</name>
</gene>
<proteinExistence type="predicted"/>
<keyword evidence="2" id="KW-1133">Transmembrane helix</keyword>
<dbReference type="Proteomes" id="UP000602532">
    <property type="component" value="Unassembled WGS sequence"/>
</dbReference>